<dbReference type="PANTHER" id="PTHR24114:SF2">
    <property type="entry name" value="F-BOX DOMAIN-CONTAINING PROTEIN-RELATED"/>
    <property type="match status" value="1"/>
</dbReference>
<accession>A0AA39F6X1</accession>
<dbReference type="InterPro" id="IPR032675">
    <property type="entry name" value="LRR_dom_sf"/>
</dbReference>
<comment type="caution">
    <text evidence="2">The sequence shown here is derived from an EMBL/GenBank/DDBJ whole genome shotgun (WGS) entry which is preliminary data.</text>
</comment>
<protein>
    <submittedName>
        <fullName evidence="2">Uncharacterized protein</fullName>
    </submittedName>
</protein>
<feature type="region of interest" description="Disordered" evidence="1">
    <location>
        <begin position="550"/>
        <end position="598"/>
    </location>
</feature>
<feature type="compositionally biased region" description="Basic residues" evidence="1">
    <location>
        <begin position="558"/>
        <end position="598"/>
    </location>
</feature>
<proteinExistence type="predicted"/>
<reference evidence="2" key="2">
    <citation type="submission" date="2023-03" db="EMBL/GenBank/DDBJ databases">
        <authorList>
            <person name="Inwood S.N."/>
            <person name="Skelly J.G."/>
            <person name="Guhlin J."/>
            <person name="Harrop T.W.R."/>
            <person name="Goldson S.G."/>
            <person name="Dearden P.K."/>
        </authorList>
    </citation>
    <scope>NUCLEOTIDE SEQUENCE</scope>
    <source>
        <strain evidence="2">Irish</strain>
        <tissue evidence="2">Whole body</tissue>
    </source>
</reference>
<name>A0AA39F6X1_9HYME</name>
<keyword evidence="3" id="KW-1185">Reference proteome</keyword>
<evidence type="ECO:0000313" key="3">
    <source>
        <dbReference type="Proteomes" id="UP001168990"/>
    </source>
</evidence>
<gene>
    <name evidence="2" type="ORF">PV328_002730</name>
</gene>
<dbReference type="AlphaFoldDB" id="A0AA39F6X1"/>
<sequence>METRQNDEDDWNEYFDDMENKNLREDESIELLIEQSIISCSDDIYDEECLKFNNLKQSSDDSFKTILTIDENKVSSRDNDDDESSDDDGDICLTTLEVSDFKIKLFKYRYPIPEDPGLVPGFWILYPKPKEYEPDGVEKFKDLVDIMKLKPIEQIPKMLRSDKIDLKYYGVDSRIIRTICEATFNNTTVKTLDLEDNWLTVDACFHLNHLLVNNHVLSFLNLSGCHIGPRGAKRLQEGIGAAPALRHLDVSRCDLNDEGLNYITTGVYCSSVIQIINLRDNKLSDGSGKSLQTLLTQTDSLIELNLSWNSLFNYEFWHKFINGLSKNSTVKNVDLSWNSLGKECSQLLAKYLSSPSCNLREINLKGNRFEAEDAVQIAEAIMKNTTLEILNLENNPIEDVGAYAIIKAVTPPAAPRSQLRLLDLQNIWASKEVLPLMNEIKNKRPLLNIKLGGILSNYEIPEPDARKIFLKRANFEAMKPKKKKRRKNFGQFVLSLEDSIISRGAFENLIKRYKLKLRKSLVTEIMNAFTIGEDSIDQSALKTFYLKEYPDTQPAPTKPKKKKKKMKKKKKKLNDKSGVKKRNIKPKKIQKPKNKSQP</sequence>
<evidence type="ECO:0000256" key="1">
    <source>
        <dbReference type="SAM" id="MobiDB-lite"/>
    </source>
</evidence>
<reference evidence="2" key="1">
    <citation type="journal article" date="2023" name="bioRxiv">
        <title>Scaffold-level genome assemblies of two parasitoid biocontrol wasps reveal the parthenogenesis mechanism and an associated novel virus.</title>
        <authorList>
            <person name="Inwood S."/>
            <person name="Skelly J."/>
            <person name="Guhlin J."/>
            <person name="Harrop T."/>
            <person name="Goldson S."/>
            <person name="Dearden P."/>
        </authorList>
    </citation>
    <scope>NUCLEOTIDE SEQUENCE</scope>
    <source>
        <strain evidence="2">Irish</strain>
        <tissue evidence="2">Whole body</tissue>
    </source>
</reference>
<dbReference type="SUPFAM" id="SSF52047">
    <property type="entry name" value="RNI-like"/>
    <property type="match status" value="1"/>
</dbReference>
<dbReference type="Proteomes" id="UP001168990">
    <property type="component" value="Unassembled WGS sequence"/>
</dbReference>
<dbReference type="InterPro" id="IPR052394">
    <property type="entry name" value="LRR-containing"/>
</dbReference>
<organism evidence="2 3">
    <name type="scientific">Microctonus aethiopoides</name>
    <dbReference type="NCBI Taxonomy" id="144406"/>
    <lineage>
        <taxon>Eukaryota</taxon>
        <taxon>Metazoa</taxon>
        <taxon>Ecdysozoa</taxon>
        <taxon>Arthropoda</taxon>
        <taxon>Hexapoda</taxon>
        <taxon>Insecta</taxon>
        <taxon>Pterygota</taxon>
        <taxon>Neoptera</taxon>
        <taxon>Endopterygota</taxon>
        <taxon>Hymenoptera</taxon>
        <taxon>Apocrita</taxon>
        <taxon>Ichneumonoidea</taxon>
        <taxon>Braconidae</taxon>
        <taxon>Euphorinae</taxon>
        <taxon>Microctonus</taxon>
    </lineage>
</organism>
<dbReference type="Pfam" id="PF13516">
    <property type="entry name" value="LRR_6"/>
    <property type="match status" value="4"/>
</dbReference>
<dbReference type="Gene3D" id="3.80.10.10">
    <property type="entry name" value="Ribonuclease Inhibitor"/>
    <property type="match status" value="1"/>
</dbReference>
<evidence type="ECO:0000313" key="2">
    <source>
        <dbReference type="EMBL" id="KAK0164062.1"/>
    </source>
</evidence>
<dbReference type="InterPro" id="IPR001611">
    <property type="entry name" value="Leu-rich_rpt"/>
</dbReference>
<dbReference type="SMART" id="SM00368">
    <property type="entry name" value="LRR_RI"/>
    <property type="match status" value="6"/>
</dbReference>
<dbReference type="PANTHER" id="PTHR24114">
    <property type="entry name" value="LEUCINE RICH REPEAT FAMILY PROTEIN"/>
    <property type="match status" value="1"/>
</dbReference>
<dbReference type="EMBL" id="JAQQBS010001422">
    <property type="protein sequence ID" value="KAK0164062.1"/>
    <property type="molecule type" value="Genomic_DNA"/>
</dbReference>